<sequence>MPVVNGTNHINGDFCPSSTSDDASSVLIVGGAVVGCLVALKLGQAGINSTIIEKQPAVNESPRAVGYYGAAQPFLDEVGLYKLIRDKGFMTRGLCWRKRPIDDGKGGKALGEMIAHLPLCTPGDTSFEVGAGLLNLPQADLNKIVLREALKTGHVRIQYNTELVSIVQNSAEEGVVAVVEDVGTKARHEMQATYLVGADGARSETRKALGLPFSGHTWPERLIATNVMVKNEAALDWQTWFVLDRVHYTIATPLQDPVVGSTTLWRYTIAADPEDPRSDEELLTDANIMQHYENVMAGPRPLQVDIQARATYRIHQRLVPTMRRDNCLLAGDAAHVNNPYGAMGLNTGILDADALAEALIMVINEKHPASILDVYSDERRKVFQFFVDPTSTQNKLRVHSHPEDRAIQEDWFFRMMNNPTPKQLKDFDAREVFFGLYILIAAIQCRDTYTRYGLHRKYGKVVRVGPNELCYADIDSIKDIYGQSAEPCLKTSFYDGFTLTGAHSVFSTTKRYEHARMRRLMSNGFSERGVLRFQDEIITVIEQFLSILHERSKARPGDETPPVELHDLSHDLYRDIISLLGFGKSFEILATGKRNQGAEDIDTYFSICPLFGNFPLGRYLPFGIFKQAYQAQSRIVEFSKARIDDYRRRIAEEEQRKDGSGETGQHMNTTSNGLLRNMLEAKDEETGSAFTDEELIENTVIFIVAGSDTTATTLLYVIYELCKRPKMQKRLEDEIRGAFPDTSVFPDYEIVTKLPYLNAVVQETLRLRGPIPTTSPRGSPGKTIGDDFVPAGVTISNLPYSTHRDPEVFPDPLSFEPDRWEEPTAEMKVMHRPFSSGPRNCVGLHLARVQLYLTIAAFYQRFDVTLDPSTTEQMMVMRDQGLMSPIGKKLWVRLKARGG</sequence>
<evidence type="ECO:0000256" key="3">
    <source>
        <dbReference type="ARBA" id="ARBA00022630"/>
    </source>
</evidence>
<dbReference type="InterPro" id="IPR017972">
    <property type="entry name" value="Cyt_P450_CS"/>
</dbReference>
<dbReference type="InterPro" id="IPR002938">
    <property type="entry name" value="FAD-bd"/>
</dbReference>
<dbReference type="InterPro" id="IPR036396">
    <property type="entry name" value="Cyt_P450_sf"/>
</dbReference>
<dbReference type="PANTHER" id="PTHR24305:SF96">
    <property type="entry name" value="CYTOCHROME P450 MONOOXYGENASE STCB-RELATED"/>
    <property type="match status" value="1"/>
</dbReference>
<feature type="domain" description="FAD-binding" evidence="9">
    <location>
        <begin position="25"/>
        <end position="388"/>
    </location>
</feature>
<dbReference type="AlphaFoldDB" id="A0A438NJE6"/>
<accession>A0A438NJE6</accession>
<dbReference type="VEuPathDB" id="FungiDB:PV10_01768"/>
<dbReference type="GO" id="GO:0020037">
    <property type="term" value="F:heme binding"/>
    <property type="evidence" value="ECO:0007669"/>
    <property type="project" value="InterPro"/>
</dbReference>
<dbReference type="GO" id="GO:0016705">
    <property type="term" value="F:oxidoreductase activity, acting on paired donors, with incorporation or reduction of molecular oxygen"/>
    <property type="evidence" value="ECO:0007669"/>
    <property type="project" value="InterPro"/>
</dbReference>
<organism evidence="10 11">
    <name type="scientific">Exophiala mesophila</name>
    <name type="common">Black yeast-like fungus</name>
    <dbReference type="NCBI Taxonomy" id="212818"/>
    <lineage>
        <taxon>Eukaryota</taxon>
        <taxon>Fungi</taxon>
        <taxon>Dikarya</taxon>
        <taxon>Ascomycota</taxon>
        <taxon>Pezizomycotina</taxon>
        <taxon>Eurotiomycetes</taxon>
        <taxon>Chaetothyriomycetidae</taxon>
        <taxon>Chaetothyriales</taxon>
        <taxon>Herpotrichiellaceae</taxon>
        <taxon>Exophiala</taxon>
    </lineage>
</organism>
<dbReference type="SUPFAM" id="SSF48264">
    <property type="entry name" value="Cytochrome P450"/>
    <property type="match status" value="1"/>
</dbReference>
<protein>
    <recommendedName>
        <fullName evidence="9">FAD-binding domain-containing protein</fullName>
    </recommendedName>
</protein>
<dbReference type="PANTHER" id="PTHR24305">
    <property type="entry name" value="CYTOCHROME P450"/>
    <property type="match status" value="1"/>
</dbReference>
<evidence type="ECO:0000256" key="4">
    <source>
        <dbReference type="ARBA" id="ARBA00022723"/>
    </source>
</evidence>
<proteinExistence type="inferred from homology"/>
<feature type="region of interest" description="Disordered" evidence="8">
    <location>
        <begin position="652"/>
        <end position="671"/>
    </location>
</feature>
<comment type="cofactor">
    <cofactor evidence="1">
        <name>heme</name>
        <dbReference type="ChEBI" id="CHEBI:30413"/>
    </cofactor>
</comment>
<evidence type="ECO:0000256" key="2">
    <source>
        <dbReference type="ARBA" id="ARBA00010617"/>
    </source>
</evidence>
<evidence type="ECO:0000256" key="6">
    <source>
        <dbReference type="ARBA" id="ARBA00023002"/>
    </source>
</evidence>
<reference evidence="10 11" key="1">
    <citation type="submission" date="2017-03" db="EMBL/GenBank/DDBJ databases">
        <title>Genomes of endolithic fungi from Antarctica.</title>
        <authorList>
            <person name="Coleine C."/>
            <person name="Masonjones S."/>
            <person name="Stajich J.E."/>
        </authorList>
    </citation>
    <scope>NUCLEOTIDE SEQUENCE [LARGE SCALE GENOMIC DNA]</scope>
    <source>
        <strain evidence="10 11">CCFEE 6314</strain>
    </source>
</reference>
<dbReference type="GO" id="GO:0005506">
    <property type="term" value="F:iron ion binding"/>
    <property type="evidence" value="ECO:0007669"/>
    <property type="project" value="InterPro"/>
</dbReference>
<evidence type="ECO:0000256" key="1">
    <source>
        <dbReference type="ARBA" id="ARBA00001971"/>
    </source>
</evidence>
<comment type="caution">
    <text evidence="10">The sequence shown here is derived from an EMBL/GenBank/DDBJ whole genome shotgun (WGS) entry which is preliminary data.</text>
</comment>
<dbReference type="Pfam" id="PF01494">
    <property type="entry name" value="FAD_binding_3"/>
    <property type="match status" value="1"/>
</dbReference>
<keyword evidence="6" id="KW-0560">Oxidoreductase</keyword>
<dbReference type="SUPFAM" id="SSF51905">
    <property type="entry name" value="FAD/NAD(P)-binding domain"/>
    <property type="match status" value="1"/>
</dbReference>
<keyword evidence="4" id="KW-0479">Metal-binding</keyword>
<gene>
    <name evidence="10" type="ORF">B0A52_00206</name>
</gene>
<dbReference type="Gene3D" id="3.50.50.60">
    <property type="entry name" value="FAD/NAD(P)-binding domain"/>
    <property type="match status" value="1"/>
</dbReference>
<evidence type="ECO:0000259" key="9">
    <source>
        <dbReference type="Pfam" id="PF01494"/>
    </source>
</evidence>
<dbReference type="InterPro" id="IPR050121">
    <property type="entry name" value="Cytochrome_P450_monoxygenase"/>
</dbReference>
<evidence type="ECO:0000256" key="8">
    <source>
        <dbReference type="SAM" id="MobiDB-lite"/>
    </source>
</evidence>
<name>A0A438NJE6_EXOME</name>
<comment type="similarity">
    <text evidence="2">Belongs to the cytochrome P450 family.</text>
</comment>
<evidence type="ECO:0000256" key="7">
    <source>
        <dbReference type="ARBA" id="ARBA00023004"/>
    </source>
</evidence>
<dbReference type="Gene3D" id="3.30.9.10">
    <property type="entry name" value="D-Amino Acid Oxidase, subunit A, domain 2"/>
    <property type="match status" value="1"/>
</dbReference>
<dbReference type="Pfam" id="PF00067">
    <property type="entry name" value="p450"/>
    <property type="match status" value="1"/>
</dbReference>
<dbReference type="EMBL" id="NAJM01000001">
    <property type="protein sequence ID" value="RVX75849.1"/>
    <property type="molecule type" value="Genomic_DNA"/>
</dbReference>
<dbReference type="VEuPathDB" id="FungiDB:PV10_00777"/>
<evidence type="ECO:0000313" key="11">
    <source>
        <dbReference type="Proteomes" id="UP000288859"/>
    </source>
</evidence>
<dbReference type="OrthoDB" id="1470350at2759"/>
<dbReference type="InterPro" id="IPR036188">
    <property type="entry name" value="FAD/NAD-bd_sf"/>
</dbReference>
<dbReference type="Gene3D" id="1.10.630.10">
    <property type="entry name" value="Cytochrome P450"/>
    <property type="match status" value="1"/>
</dbReference>
<dbReference type="InterPro" id="IPR001128">
    <property type="entry name" value="Cyt_P450"/>
</dbReference>
<evidence type="ECO:0000256" key="5">
    <source>
        <dbReference type="ARBA" id="ARBA00022827"/>
    </source>
</evidence>
<dbReference type="PRINTS" id="PR00420">
    <property type="entry name" value="RNGMNOXGNASE"/>
</dbReference>
<keyword evidence="3" id="KW-0285">Flavoprotein</keyword>
<dbReference type="GO" id="GO:0071949">
    <property type="term" value="F:FAD binding"/>
    <property type="evidence" value="ECO:0007669"/>
    <property type="project" value="InterPro"/>
</dbReference>
<dbReference type="PROSITE" id="PS00086">
    <property type="entry name" value="CYTOCHROME_P450"/>
    <property type="match status" value="1"/>
</dbReference>
<dbReference type="Proteomes" id="UP000288859">
    <property type="component" value="Unassembled WGS sequence"/>
</dbReference>
<keyword evidence="7" id="KW-0408">Iron</keyword>
<keyword evidence="5" id="KW-0274">FAD</keyword>
<dbReference type="GO" id="GO:0004497">
    <property type="term" value="F:monooxygenase activity"/>
    <property type="evidence" value="ECO:0007669"/>
    <property type="project" value="InterPro"/>
</dbReference>
<evidence type="ECO:0000313" key="10">
    <source>
        <dbReference type="EMBL" id="RVX75849.1"/>
    </source>
</evidence>